<evidence type="ECO:0000259" key="2">
    <source>
        <dbReference type="Pfam" id="PF04155"/>
    </source>
</evidence>
<feature type="transmembrane region" description="Helical" evidence="1">
    <location>
        <begin position="20"/>
        <end position="38"/>
    </location>
</feature>
<protein>
    <submittedName>
        <fullName evidence="4">Ground-like domain-containing protein</fullName>
    </submittedName>
</protein>
<dbReference type="Pfam" id="PF04155">
    <property type="entry name" value="Ground-like"/>
    <property type="match status" value="1"/>
</dbReference>
<keyword evidence="1" id="KW-1133">Transmembrane helix</keyword>
<evidence type="ECO:0000256" key="1">
    <source>
        <dbReference type="SAM" id="Phobius"/>
    </source>
</evidence>
<keyword evidence="1" id="KW-0472">Membrane</keyword>
<accession>A0A9J2Q112</accession>
<name>A0A9J2Q112_ASCLU</name>
<organism evidence="3 4">
    <name type="scientific">Ascaris lumbricoides</name>
    <name type="common">Giant roundworm</name>
    <dbReference type="NCBI Taxonomy" id="6252"/>
    <lineage>
        <taxon>Eukaryota</taxon>
        <taxon>Metazoa</taxon>
        <taxon>Ecdysozoa</taxon>
        <taxon>Nematoda</taxon>
        <taxon>Chromadorea</taxon>
        <taxon>Rhabditida</taxon>
        <taxon>Spirurina</taxon>
        <taxon>Ascaridomorpha</taxon>
        <taxon>Ascaridoidea</taxon>
        <taxon>Ascarididae</taxon>
        <taxon>Ascaris</taxon>
    </lineage>
</organism>
<evidence type="ECO:0000313" key="3">
    <source>
        <dbReference type="Proteomes" id="UP000036681"/>
    </source>
</evidence>
<evidence type="ECO:0000313" key="4">
    <source>
        <dbReference type="WBParaSite" id="ALUE_0001556201-mRNA-1"/>
    </source>
</evidence>
<sequence>MKSEQEGGEEKKRRKKDLMLRFHLAVAVFCSIIEMVLTSCQCWPCMLRMCMPMPCLTSILCRPTICPAPIPCPPPPVCPPQQPLICPPPQPPPICPQPQITCMARPMVMMHVCCNRCVMPCVFRGRRRRSIAYSGASALPIYEDSKCNSFSLRSIMLEKISADPTRSRNDIQMIGERKLNIKLNVICARGDLSYIAYTKMFCQVMKNGTTCYAFNPL</sequence>
<keyword evidence="1" id="KW-0812">Transmembrane</keyword>
<reference evidence="4" key="1">
    <citation type="submission" date="2023-03" db="UniProtKB">
        <authorList>
            <consortium name="WormBaseParasite"/>
        </authorList>
    </citation>
    <scope>IDENTIFICATION</scope>
</reference>
<feature type="domain" description="Ground-like" evidence="2">
    <location>
        <begin position="144"/>
        <end position="214"/>
    </location>
</feature>
<dbReference type="WBParaSite" id="ALUE_0001556201-mRNA-1">
    <property type="protein sequence ID" value="ALUE_0001556201-mRNA-1"/>
    <property type="gene ID" value="ALUE_0001556201"/>
</dbReference>
<dbReference type="Proteomes" id="UP000036681">
    <property type="component" value="Unplaced"/>
</dbReference>
<dbReference type="InterPro" id="IPR007284">
    <property type="entry name" value="Ground-like_dom"/>
</dbReference>
<keyword evidence="3" id="KW-1185">Reference proteome</keyword>
<proteinExistence type="predicted"/>
<dbReference type="AlphaFoldDB" id="A0A9J2Q112"/>